<keyword evidence="2 5" id="KW-0540">Nuclease</keyword>
<dbReference type="PRINTS" id="PR00130">
    <property type="entry name" value="DNASEI"/>
</dbReference>
<dbReference type="CDD" id="cd10282">
    <property type="entry name" value="DNase1"/>
    <property type="match status" value="1"/>
</dbReference>
<dbReference type="PANTHER" id="PTHR11371">
    <property type="entry name" value="DEOXYRIBONUCLEASE"/>
    <property type="match status" value="1"/>
</dbReference>
<dbReference type="SUPFAM" id="SSF56219">
    <property type="entry name" value="DNase I-like"/>
    <property type="match status" value="1"/>
</dbReference>
<feature type="signal peptide" evidence="8">
    <location>
        <begin position="1"/>
        <end position="28"/>
    </location>
</feature>
<dbReference type="GO" id="GO:0004530">
    <property type="term" value="F:deoxyribonuclease I activity"/>
    <property type="evidence" value="ECO:0007669"/>
    <property type="project" value="TreeGrafter"/>
</dbReference>
<dbReference type="GO" id="GO:0005634">
    <property type="term" value="C:nucleus"/>
    <property type="evidence" value="ECO:0007669"/>
    <property type="project" value="TreeGrafter"/>
</dbReference>
<evidence type="ECO:0000256" key="3">
    <source>
        <dbReference type="ARBA" id="ARBA00022759"/>
    </source>
</evidence>
<evidence type="ECO:0000256" key="5">
    <source>
        <dbReference type="PIRNR" id="PIRNR000988"/>
    </source>
</evidence>
<keyword evidence="3 5" id="KW-0255">Endonuclease</keyword>
<evidence type="ECO:0000256" key="1">
    <source>
        <dbReference type="ARBA" id="ARBA00007359"/>
    </source>
</evidence>
<dbReference type="GeneID" id="116942159"/>
<evidence type="ECO:0000313" key="11">
    <source>
        <dbReference type="RefSeq" id="XP_032809661.1"/>
    </source>
</evidence>
<keyword evidence="8" id="KW-0732">Signal</keyword>
<feature type="active site" evidence="6">
    <location>
        <position position="109"/>
    </location>
</feature>
<evidence type="ECO:0000256" key="7">
    <source>
        <dbReference type="PIRSR" id="PIRSR000988-2"/>
    </source>
</evidence>
<dbReference type="GO" id="GO:0006308">
    <property type="term" value="P:DNA catabolic process"/>
    <property type="evidence" value="ECO:0007669"/>
    <property type="project" value="InterPro"/>
</dbReference>
<dbReference type="InterPro" id="IPR036691">
    <property type="entry name" value="Endo/exonu/phosph_ase_sf"/>
</dbReference>
<dbReference type="Gene3D" id="3.60.10.10">
    <property type="entry name" value="Endonuclease/exonuclease/phosphatase"/>
    <property type="match status" value="1"/>
</dbReference>
<dbReference type="InterPro" id="IPR005135">
    <property type="entry name" value="Endo/exonuclease/phosphatase"/>
</dbReference>
<feature type="chain" id="PRO_5042461095" description="Deoxyribonuclease" evidence="8">
    <location>
        <begin position="29"/>
        <end position="315"/>
    </location>
</feature>
<evidence type="ECO:0000259" key="9">
    <source>
        <dbReference type="Pfam" id="PF03372"/>
    </source>
</evidence>
<feature type="disulfide bond" description="Essential for enzymatic activity" evidence="7">
    <location>
        <begin position="203"/>
        <end position="239"/>
    </location>
</feature>
<evidence type="ECO:0000313" key="10">
    <source>
        <dbReference type="Proteomes" id="UP001318040"/>
    </source>
</evidence>
<organism evidence="10 11">
    <name type="scientific">Petromyzon marinus</name>
    <name type="common">Sea lamprey</name>
    <dbReference type="NCBI Taxonomy" id="7757"/>
    <lineage>
        <taxon>Eukaryota</taxon>
        <taxon>Metazoa</taxon>
        <taxon>Chordata</taxon>
        <taxon>Craniata</taxon>
        <taxon>Vertebrata</taxon>
        <taxon>Cyclostomata</taxon>
        <taxon>Hyperoartia</taxon>
        <taxon>Petromyzontiformes</taxon>
        <taxon>Petromyzontidae</taxon>
        <taxon>Petromyzon</taxon>
    </lineage>
</organism>
<dbReference type="Pfam" id="PF03372">
    <property type="entry name" value="Exo_endo_phos"/>
    <property type="match status" value="1"/>
</dbReference>
<comment type="similarity">
    <text evidence="1 5">Belongs to the DNase I family.</text>
</comment>
<proteinExistence type="inferred from homology"/>
<dbReference type="SMART" id="SM00476">
    <property type="entry name" value="DNaseIc"/>
    <property type="match status" value="1"/>
</dbReference>
<dbReference type="GO" id="GO:0003677">
    <property type="term" value="F:DNA binding"/>
    <property type="evidence" value="ECO:0007669"/>
    <property type="project" value="TreeGrafter"/>
</dbReference>
<keyword evidence="7" id="KW-1015">Disulfide bond</keyword>
<gene>
    <name evidence="11" type="primary">LOC116942159</name>
</gene>
<keyword evidence="10" id="KW-1185">Reference proteome</keyword>
<evidence type="ECO:0000256" key="4">
    <source>
        <dbReference type="ARBA" id="ARBA00022801"/>
    </source>
</evidence>
<dbReference type="InterPro" id="IPR016202">
    <property type="entry name" value="DNase_I"/>
</dbReference>
<name>A0AAJ7WTK5_PETMA</name>
<dbReference type="RefSeq" id="XP_032809661.1">
    <property type="nucleotide sequence ID" value="XM_032953770.1"/>
</dbReference>
<feature type="domain" description="Endonuclease/exonuclease/phosphatase" evidence="9">
    <location>
        <begin position="34"/>
        <end position="252"/>
    </location>
</feature>
<dbReference type="KEGG" id="pmrn:116942159"/>
<dbReference type="PANTHER" id="PTHR11371:SF31">
    <property type="entry name" value="EXTRACELLULAR NUCLEASE"/>
    <property type="match status" value="1"/>
</dbReference>
<evidence type="ECO:0000256" key="6">
    <source>
        <dbReference type="PIRSR" id="PIRSR000988-1"/>
    </source>
</evidence>
<dbReference type="AlphaFoldDB" id="A0AAJ7WTK5"/>
<protein>
    <recommendedName>
        <fullName evidence="5">Deoxyribonuclease</fullName>
    </recommendedName>
</protein>
<dbReference type="PIRSF" id="PIRSF000988">
    <property type="entry name" value="DNase_I_euk"/>
    <property type="match status" value="1"/>
</dbReference>
<sequence length="315" mass="35082">MCEGRTTRGHAGALWLSLLLSLVCGGASSDLKICSFNIQTFGQAKASKPHVMEIIVKIISRCDVTLVMEIRDCKNCTLPRLMEQLNNQHRGHPYSYVASKRLGRGSYREQYAFVYRSNLVKLRDSHQYKENDAQGPCVFLREPFSVRFHSPKTAVQDLILVGQHTSPKSAVSELQKLHTVFEEVVRLWGNQNVMLLGDFNAACGYVSATNWSHVRIRDPSFHWAIGDDVDTTVNKNTDCAYDRIVVHGTELRSALVAGSARAFNFQKKYGLSNEKVGIQCGSLAHASKGKAQRGFPSPAMSCTTALYCLRRPPAE</sequence>
<accession>A0AAJ7WTK5</accession>
<reference evidence="11" key="1">
    <citation type="submission" date="2025-08" db="UniProtKB">
        <authorList>
            <consortium name="RefSeq"/>
        </authorList>
    </citation>
    <scope>IDENTIFICATION</scope>
    <source>
        <tissue evidence="11">Sperm</tissue>
    </source>
</reference>
<evidence type="ECO:0000256" key="2">
    <source>
        <dbReference type="ARBA" id="ARBA00022722"/>
    </source>
</evidence>
<dbReference type="Proteomes" id="UP001318040">
    <property type="component" value="Chromosome 13"/>
</dbReference>
<feature type="active site" evidence="6">
    <location>
        <position position="164"/>
    </location>
</feature>
<evidence type="ECO:0000256" key="8">
    <source>
        <dbReference type="SAM" id="SignalP"/>
    </source>
</evidence>
<keyword evidence="4 5" id="KW-0378">Hydrolase</keyword>